<dbReference type="OrthoDB" id="127409at2759"/>
<feature type="region of interest" description="Disordered" evidence="1">
    <location>
        <begin position="110"/>
        <end position="132"/>
    </location>
</feature>
<comment type="caution">
    <text evidence="2">The sequence shown here is derived from an EMBL/GenBank/DDBJ whole genome shotgun (WGS) entry which is preliminary data.</text>
</comment>
<evidence type="ECO:0000256" key="1">
    <source>
        <dbReference type="SAM" id="MobiDB-lite"/>
    </source>
</evidence>
<evidence type="ECO:0000313" key="3">
    <source>
        <dbReference type="Proteomes" id="UP000237271"/>
    </source>
</evidence>
<evidence type="ECO:0000313" key="2">
    <source>
        <dbReference type="EMBL" id="POM76704.1"/>
    </source>
</evidence>
<feature type="region of interest" description="Disordered" evidence="1">
    <location>
        <begin position="1"/>
        <end position="44"/>
    </location>
</feature>
<keyword evidence="3" id="KW-1185">Reference proteome</keyword>
<feature type="compositionally biased region" description="Basic and acidic residues" evidence="1">
    <location>
        <begin position="1"/>
        <end position="20"/>
    </location>
</feature>
<organism evidence="2 3">
    <name type="scientific">Phytophthora palmivora</name>
    <dbReference type="NCBI Taxonomy" id="4796"/>
    <lineage>
        <taxon>Eukaryota</taxon>
        <taxon>Sar</taxon>
        <taxon>Stramenopiles</taxon>
        <taxon>Oomycota</taxon>
        <taxon>Peronosporomycetes</taxon>
        <taxon>Peronosporales</taxon>
        <taxon>Peronosporaceae</taxon>
        <taxon>Phytophthora</taxon>
    </lineage>
</organism>
<dbReference type="EMBL" id="NCKW01003401">
    <property type="protein sequence ID" value="POM76704.1"/>
    <property type="molecule type" value="Genomic_DNA"/>
</dbReference>
<name>A0A2P4YFY4_9STRA</name>
<proteinExistence type="predicted"/>
<gene>
    <name evidence="2" type="ORF">PHPALM_6026</name>
</gene>
<accession>A0A2P4YFY4</accession>
<dbReference type="AlphaFoldDB" id="A0A2P4YFY4"/>
<sequence>MAGGSSKEKQRRSLEEQLRERRMRHAGQKEAMKAAGSHVESKPADLEKLAAIERAIAENRLQAKPTPSAKPVKEVAQEKDVALVEEVAQAMEVVSDVVADLVTSVMAGSPDMQSSLEVERSNEGDTANGISCTINADPNLDVQRMSLDAEEDECGGDWHIGQLSDEELDVDPVEIPDSLWSSAAKGATFIKSMLSSGGSGATGSQ</sequence>
<reference evidence="2 3" key="1">
    <citation type="journal article" date="2017" name="Genome Biol. Evol.">
        <title>Phytophthora megakarya and P. palmivora, closely related causal agents of cacao black pod rot, underwent increases in genome sizes and gene numbers by different mechanisms.</title>
        <authorList>
            <person name="Ali S.S."/>
            <person name="Shao J."/>
            <person name="Lary D.J."/>
            <person name="Kronmiller B."/>
            <person name="Shen D."/>
            <person name="Strem M.D."/>
            <person name="Amoako-Attah I."/>
            <person name="Akrofi A.Y."/>
            <person name="Begoude B.A."/>
            <person name="Ten Hoopen G.M."/>
            <person name="Coulibaly K."/>
            <person name="Kebe B.I."/>
            <person name="Melnick R.L."/>
            <person name="Guiltinan M.J."/>
            <person name="Tyler B.M."/>
            <person name="Meinhardt L.W."/>
            <person name="Bailey B.A."/>
        </authorList>
    </citation>
    <scope>NUCLEOTIDE SEQUENCE [LARGE SCALE GENOMIC DNA]</scope>
    <source>
        <strain evidence="3">sbr112.9</strain>
    </source>
</reference>
<dbReference type="Proteomes" id="UP000237271">
    <property type="component" value="Unassembled WGS sequence"/>
</dbReference>
<protein>
    <submittedName>
        <fullName evidence="2">Uncharacterized protein</fullName>
    </submittedName>
</protein>